<evidence type="ECO:0000313" key="3">
    <source>
        <dbReference type="Proteomes" id="UP000275078"/>
    </source>
</evidence>
<dbReference type="EMBL" id="ML119752">
    <property type="protein sequence ID" value="RPA76021.1"/>
    <property type="molecule type" value="Genomic_DNA"/>
</dbReference>
<keyword evidence="1" id="KW-0472">Membrane</keyword>
<evidence type="ECO:0000313" key="2">
    <source>
        <dbReference type="EMBL" id="RPA76021.1"/>
    </source>
</evidence>
<dbReference type="AlphaFoldDB" id="A0A3N4HVM3"/>
<feature type="transmembrane region" description="Helical" evidence="1">
    <location>
        <begin position="58"/>
        <end position="78"/>
    </location>
</feature>
<protein>
    <recommendedName>
        <fullName evidence="4">Transmembrane protein</fullName>
    </recommendedName>
</protein>
<organism evidence="2 3">
    <name type="scientific">Ascobolus immersus RN42</name>
    <dbReference type="NCBI Taxonomy" id="1160509"/>
    <lineage>
        <taxon>Eukaryota</taxon>
        <taxon>Fungi</taxon>
        <taxon>Dikarya</taxon>
        <taxon>Ascomycota</taxon>
        <taxon>Pezizomycotina</taxon>
        <taxon>Pezizomycetes</taxon>
        <taxon>Pezizales</taxon>
        <taxon>Ascobolaceae</taxon>
        <taxon>Ascobolus</taxon>
    </lineage>
</organism>
<dbReference type="Proteomes" id="UP000275078">
    <property type="component" value="Unassembled WGS sequence"/>
</dbReference>
<evidence type="ECO:0008006" key="4">
    <source>
        <dbReference type="Google" id="ProtNLM"/>
    </source>
</evidence>
<name>A0A3N4HVM3_ASCIM</name>
<sequence>MGRLWLGVGMVGMVGRFEVCWRGYFYGMTRRGRGEEWGERRRGRCIKLRGSSFFHGRFYGYCYGVMVLAILCYSYQFYSCTSFSCDLVEIAYWYG</sequence>
<proteinExistence type="predicted"/>
<reference evidence="2 3" key="1">
    <citation type="journal article" date="2018" name="Nat. Ecol. Evol.">
        <title>Pezizomycetes genomes reveal the molecular basis of ectomycorrhizal truffle lifestyle.</title>
        <authorList>
            <person name="Murat C."/>
            <person name="Payen T."/>
            <person name="Noel B."/>
            <person name="Kuo A."/>
            <person name="Morin E."/>
            <person name="Chen J."/>
            <person name="Kohler A."/>
            <person name="Krizsan K."/>
            <person name="Balestrini R."/>
            <person name="Da Silva C."/>
            <person name="Montanini B."/>
            <person name="Hainaut M."/>
            <person name="Levati E."/>
            <person name="Barry K.W."/>
            <person name="Belfiori B."/>
            <person name="Cichocki N."/>
            <person name="Clum A."/>
            <person name="Dockter R.B."/>
            <person name="Fauchery L."/>
            <person name="Guy J."/>
            <person name="Iotti M."/>
            <person name="Le Tacon F."/>
            <person name="Lindquist E.A."/>
            <person name="Lipzen A."/>
            <person name="Malagnac F."/>
            <person name="Mello A."/>
            <person name="Molinier V."/>
            <person name="Miyauchi S."/>
            <person name="Poulain J."/>
            <person name="Riccioni C."/>
            <person name="Rubini A."/>
            <person name="Sitrit Y."/>
            <person name="Splivallo R."/>
            <person name="Traeger S."/>
            <person name="Wang M."/>
            <person name="Zifcakova L."/>
            <person name="Wipf D."/>
            <person name="Zambonelli A."/>
            <person name="Paolocci F."/>
            <person name="Nowrousian M."/>
            <person name="Ottonello S."/>
            <person name="Baldrian P."/>
            <person name="Spatafora J.W."/>
            <person name="Henrissat B."/>
            <person name="Nagy L.G."/>
            <person name="Aury J.M."/>
            <person name="Wincker P."/>
            <person name="Grigoriev I.V."/>
            <person name="Bonfante P."/>
            <person name="Martin F.M."/>
        </authorList>
    </citation>
    <scope>NUCLEOTIDE SEQUENCE [LARGE SCALE GENOMIC DNA]</scope>
    <source>
        <strain evidence="2 3">RN42</strain>
    </source>
</reference>
<keyword evidence="3" id="KW-1185">Reference proteome</keyword>
<keyword evidence="1" id="KW-1133">Transmembrane helix</keyword>
<gene>
    <name evidence="2" type="ORF">BJ508DRAFT_11517</name>
</gene>
<evidence type="ECO:0000256" key="1">
    <source>
        <dbReference type="SAM" id="Phobius"/>
    </source>
</evidence>
<keyword evidence="1" id="KW-0812">Transmembrane</keyword>
<accession>A0A3N4HVM3</accession>